<name>A0A8K0IN67_COCNU</name>
<evidence type="ECO:0000313" key="2">
    <source>
        <dbReference type="EMBL" id="KAG1362764.1"/>
    </source>
</evidence>
<feature type="compositionally biased region" description="Basic and acidic residues" evidence="1">
    <location>
        <begin position="158"/>
        <end position="168"/>
    </location>
</feature>
<dbReference type="EMBL" id="CM017881">
    <property type="protein sequence ID" value="KAG1362764.1"/>
    <property type="molecule type" value="Genomic_DNA"/>
</dbReference>
<gene>
    <name evidence="2" type="ORF">COCNU_10G009830</name>
</gene>
<sequence>MNATLVFADPATIDGLALCVLLRSECVLDDRDVSEVYISFKELLDGVTSTGNSFGHFVSHQVCKLSSGKPKGILNLSYKFVEALSAATLAAPPVTLYSFPTNETKAGIPSTTYLVMPSYLLPAEYVSYPLAGPYSPPAAAAVGSKHRNPARATTAHPSLEKDGKESKVGEPVTVYPAAAQRTCC</sequence>
<reference evidence="2" key="1">
    <citation type="journal article" date="2017" name="Gigascience">
        <title>The genome draft of coconut (Cocos nucifera).</title>
        <authorList>
            <person name="Xiao Y."/>
            <person name="Xu P."/>
            <person name="Fan H."/>
            <person name="Baudouin L."/>
            <person name="Xia W."/>
            <person name="Bocs S."/>
            <person name="Xu J."/>
            <person name="Li Q."/>
            <person name="Guo A."/>
            <person name="Zhou L."/>
            <person name="Li J."/>
            <person name="Wu Y."/>
            <person name="Ma Z."/>
            <person name="Armero A."/>
            <person name="Issali A.E."/>
            <person name="Liu N."/>
            <person name="Peng M."/>
            <person name="Yang Y."/>
        </authorList>
    </citation>
    <scope>NUCLEOTIDE SEQUENCE</scope>
    <source>
        <tissue evidence="2">Spear leaf of Hainan Tall coconut</tissue>
    </source>
</reference>
<reference evidence="2" key="2">
    <citation type="submission" date="2019-07" db="EMBL/GenBank/DDBJ databases">
        <authorList>
            <person name="Yang Y."/>
            <person name="Bocs S."/>
            <person name="Baudouin L."/>
        </authorList>
    </citation>
    <scope>NUCLEOTIDE SEQUENCE</scope>
    <source>
        <tissue evidence="2">Spear leaf of Hainan Tall coconut</tissue>
    </source>
</reference>
<keyword evidence="3" id="KW-1185">Reference proteome</keyword>
<dbReference type="PANTHER" id="PTHR32246:SF173">
    <property type="entry name" value="C2 DOMAIN-CONTAINING PROTEIN"/>
    <property type="match status" value="1"/>
</dbReference>
<dbReference type="Proteomes" id="UP000797356">
    <property type="component" value="Chromosome 10"/>
</dbReference>
<evidence type="ECO:0000313" key="3">
    <source>
        <dbReference type="Proteomes" id="UP000797356"/>
    </source>
</evidence>
<protein>
    <submittedName>
        <fullName evidence="2">Uncharacterized protein</fullName>
    </submittedName>
</protein>
<comment type="caution">
    <text evidence="2">The sequence shown here is derived from an EMBL/GenBank/DDBJ whole genome shotgun (WGS) entry which is preliminary data.</text>
</comment>
<organism evidence="2 3">
    <name type="scientific">Cocos nucifera</name>
    <name type="common">Coconut palm</name>
    <dbReference type="NCBI Taxonomy" id="13894"/>
    <lineage>
        <taxon>Eukaryota</taxon>
        <taxon>Viridiplantae</taxon>
        <taxon>Streptophyta</taxon>
        <taxon>Embryophyta</taxon>
        <taxon>Tracheophyta</taxon>
        <taxon>Spermatophyta</taxon>
        <taxon>Magnoliopsida</taxon>
        <taxon>Liliopsida</taxon>
        <taxon>Arecaceae</taxon>
        <taxon>Arecoideae</taxon>
        <taxon>Cocoseae</taxon>
        <taxon>Attaleinae</taxon>
        <taxon>Cocos</taxon>
    </lineage>
</organism>
<evidence type="ECO:0000256" key="1">
    <source>
        <dbReference type="SAM" id="MobiDB-lite"/>
    </source>
</evidence>
<dbReference type="AlphaFoldDB" id="A0A8K0IN67"/>
<proteinExistence type="predicted"/>
<dbReference type="PANTHER" id="PTHR32246">
    <property type="entry name" value="INGRESSION PROTEIN FIC1"/>
    <property type="match status" value="1"/>
</dbReference>
<accession>A0A8K0IN67</accession>
<dbReference type="OrthoDB" id="270970at2759"/>
<feature type="region of interest" description="Disordered" evidence="1">
    <location>
        <begin position="139"/>
        <end position="171"/>
    </location>
</feature>